<dbReference type="PANTHER" id="PTHR33545:SF5">
    <property type="entry name" value="UPF0750 MEMBRANE PROTEIN YITT"/>
    <property type="match status" value="1"/>
</dbReference>
<feature type="transmembrane region" description="Helical" evidence="6">
    <location>
        <begin position="66"/>
        <end position="82"/>
    </location>
</feature>
<sequence>MPQLSKVSGFWNTSATHHTAVEDFQGLLTGAMVSSLGFFLLGKAGLLTGGTAGVAFLLHYVTNTSFGFWFFLVNLPFYYLSIRKVGWDFTIKTFVAIGLTSLITEIQPQLLGFDKLNPIWAAVLGGLLLGYGLLALYRHRASLGGVGILGIYLQDRFGIRAGLVQMTFDIGVLIAAFFVVDPFIVGCSVLSAVVINLFVTINHRKDRYIVLR</sequence>
<name>A0A7W6JXR3_9HYPH</name>
<evidence type="ECO:0000256" key="3">
    <source>
        <dbReference type="ARBA" id="ARBA00022692"/>
    </source>
</evidence>
<feature type="transmembrane region" description="Helical" evidence="6">
    <location>
        <begin position="157"/>
        <end position="177"/>
    </location>
</feature>
<keyword evidence="4 6" id="KW-1133">Transmembrane helix</keyword>
<dbReference type="InterPro" id="IPR003740">
    <property type="entry name" value="YitT"/>
</dbReference>
<evidence type="ECO:0000256" key="5">
    <source>
        <dbReference type="ARBA" id="ARBA00023136"/>
    </source>
</evidence>
<dbReference type="PANTHER" id="PTHR33545">
    <property type="entry name" value="UPF0750 MEMBRANE PROTEIN YITT-RELATED"/>
    <property type="match status" value="1"/>
</dbReference>
<accession>A0A7W6JXR3</accession>
<feature type="transmembrane region" description="Helical" evidence="6">
    <location>
        <begin position="183"/>
        <end position="202"/>
    </location>
</feature>
<protein>
    <submittedName>
        <fullName evidence="7">Uncharacterized membrane-anchored protein YitT (DUF2179 family)</fullName>
    </submittedName>
</protein>
<gene>
    <name evidence="7" type="ORF">GGQ66_000035</name>
</gene>
<dbReference type="Pfam" id="PF02588">
    <property type="entry name" value="YitT_membrane"/>
    <property type="match status" value="1"/>
</dbReference>
<dbReference type="RefSeq" id="WP_183788198.1">
    <property type="nucleotide sequence ID" value="NZ_JACIDU010000001.1"/>
</dbReference>
<dbReference type="Proteomes" id="UP000584824">
    <property type="component" value="Unassembled WGS sequence"/>
</dbReference>
<feature type="transmembrane region" description="Helical" evidence="6">
    <location>
        <begin position="38"/>
        <end position="60"/>
    </location>
</feature>
<keyword evidence="2" id="KW-1003">Cell membrane</keyword>
<dbReference type="EMBL" id="JACIDU010000001">
    <property type="protein sequence ID" value="MBB4101519.1"/>
    <property type="molecule type" value="Genomic_DNA"/>
</dbReference>
<dbReference type="GO" id="GO:0005886">
    <property type="term" value="C:plasma membrane"/>
    <property type="evidence" value="ECO:0007669"/>
    <property type="project" value="UniProtKB-SubCell"/>
</dbReference>
<keyword evidence="3 6" id="KW-0812">Transmembrane</keyword>
<feature type="transmembrane region" description="Helical" evidence="6">
    <location>
        <begin position="119"/>
        <end position="137"/>
    </location>
</feature>
<dbReference type="InterPro" id="IPR051461">
    <property type="entry name" value="UPF0750_membrane"/>
</dbReference>
<comment type="subcellular location">
    <subcellularLocation>
        <location evidence="1">Cell membrane</location>
        <topology evidence="1">Multi-pass membrane protein</topology>
    </subcellularLocation>
</comment>
<evidence type="ECO:0000256" key="4">
    <source>
        <dbReference type="ARBA" id="ARBA00022989"/>
    </source>
</evidence>
<keyword evidence="5 6" id="KW-0472">Membrane</keyword>
<evidence type="ECO:0000256" key="2">
    <source>
        <dbReference type="ARBA" id="ARBA00022475"/>
    </source>
</evidence>
<keyword evidence="8" id="KW-1185">Reference proteome</keyword>
<proteinExistence type="predicted"/>
<evidence type="ECO:0000313" key="8">
    <source>
        <dbReference type="Proteomes" id="UP000584824"/>
    </source>
</evidence>
<evidence type="ECO:0000256" key="1">
    <source>
        <dbReference type="ARBA" id="ARBA00004651"/>
    </source>
</evidence>
<comment type="caution">
    <text evidence="7">The sequence shown here is derived from an EMBL/GenBank/DDBJ whole genome shotgun (WGS) entry which is preliminary data.</text>
</comment>
<organism evidence="7 8">
    <name type="scientific">Allorhizobium borbori</name>
    <dbReference type="NCBI Taxonomy" id="485907"/>
    <lineage>
        <taxon>Bacteria</taxon>
        <taxon>Pseudomonadati</taxon>
        <taxon>Pseudomonadota</taxon>
        <taxon>Alphaproteobacteria</taxon>
        <taxon>Hyphomicrobiales</taxon>
        <taxon>Rhizobiaceae</taxon>
        <taxon>Rhizobium/Agrobacterium group</taxon>
        <taxon>Allorhizobium</taxon>
    </lineage>
</organism>
<reference evidence="7 8" key="1">
    <citation type="submission" date="2020-08" db="EMBL/GenBank/DDBJ databases">
        <title>Genomic Encyclopedia of Type Strains, Phase IV (KMG-IV): sequencing the most valuable type-strain genomes for metagenomic binning, comparative biology and taxonomic classification.</title>
        <authorList>
            <person name="Goeker M."/>
        </authorList>
    </citation>
    <scope>NUCLEOTIDE SEQUENCE [LARGE SCALE GENOMIC DNA]</scope>
    <source>
        <strain evidence="7 8">DSM 26385</strain>
    </source>
</reference>
<dbReference type="AlphaFoldDB" id="A0A7W6JXR3"/>
<evidence type="ECO:0000313" key="7">
    <source>
        <dbReference type="EMBL" id="MBB4101519.1"/>
    </source>
</evidence>
<evidence type="ECO:0000256" key="6">
    <source>
        <dbReference type="SAM" id="Phobius"/>
    </source>
</evidence>